<comment type="caution">
    <text evidence="2">The sequence shown here is derived from an EMBL/GenBank/DDBJ whole genome shotgun (WGS) entry which is preliminary data.</text>
</comment>
<gene>
    <name evidence="2" type="ORF">GCM10023333_26350</name>
</gene>
<evidence type="ECO:0000313" key="2">
    <source>
        <dbReference type="EMBL" id="GAA4891781.1"/>
    </source>
</evidence>
<dbReference type="PIRSF" id="PIRSF028069">
    <property type="entry name" value="UCP028069"/>
    <property type="match status" value="1"/>
</dbReference>
<feature type="chain" id="PRO_5045275039" evidence="1">
    <location>
        <begin position="38"/>
        <end position="270"/>
    </location>
</feature>
<accession>A0ABP9F1J8</accession>
<evidence type="ECO:0000313" key="3">
    <source>
        <dbReference type="Proteomes" id="UP001499988"/>
    </source>
</evidence>
<evidence type="ECO:0000256" key="1">
    <source>
        <dbReference type="SAM" id="SignalP"/>
    </source>
</evidence>
<feature type="signal peptide" evidence="1">
    <location>
        <begin position="1"/>
        <end position="37"/>
    </location>
</feature>
<proteinExistence type="predicted"/>
<keyword evidence="1" id="KW-0732">Signal</keyword>
<dbReference type="InterPro" id="IPR016866">
    <property type="entry name" value="UCP028069"/>
</dbReference>
<dbReference type="EMBL" id="BAABJZ010000087">
    <property type="protein sequence ID" value="GAA4891781.1"/>
    <property type="molecule type" value="Genomic_DNA"/>
</dbReference>
<name>A0ABP9F1J8_9GAMM</name>
<protein>
    <submittedName>
        <fullName evidence="2">DUF3450 domain-containing protein</fullName>
    </submittedName>
</protein>
<dbReference type="Pfam" id="PF11932">
    <property type="entry name" value="DUF3450"/>
    <property type="match status" value="1"/>
</dbReference>
<sequence>MDSQQDWLGTMSVMKKTKLASAVIGAVALTVSGMASAADALATIQNADKQIQTEAVKSQQKINKLYDQAQDMRFEYGQVVAETETLEHYNDYVATLVADQEARMASLQEQINGIERTKQGVVPLMSRMIDSLEQFVAMDVPFLQEEREKRVARLHEVMGDSNVSTSEKYRLVLDAYQIENEYGNKMGAYEGKLTIDGTEIVVDFFRLGRVVFLAQSLDQENAWLWDNDARQWNALSHESMRAVTNAIKMGRNQAAPDLLKLPVKTAEGAE</sequence>
<keyword evidence="3" id="KW-1185">Reference proteome</keyword>
<dbReference type="Proteomes" id="UP001499988">
    <property type="component" value="Unassembled WGS sequence"/>
</dbReference>
<reference evidence="3" key="1">
    <citation type="journal article" date="2019" name="Int. J. Syst. Evol. Microbiol.">
        <title>The Global Catalogue of Microorganisms (GCM) 10K type strain sequencing project: providing services to taxonomists for standard genome sequencing and annotation.</title>
        <authorList>
            <consortium name="The Broad Institute Genomics Platform"/>
            <consortium name="The Broad Institute Genome Sequencing Center for Infectious Disease"/>
            <person name="Wu L."/>
            <person name="Ma J."/>
        </authorList>
    </citation>
    <scope>NUCLEOTIDE SEQUENCE [LARGE SCALE GENOMIC DNA]</scope>
    <source>
        <strain evidence="3">JCM 18401</strain>
    </source>
</reference>
<organism evidence="2 3">
    <name type="scientific">Ferrimonas pelagia</name>
    <dbReference type="NCBI Taxonomy" id="1177826"/>
    <lineage>
        <taxon>Bacteria</taxon>
        <taxon>Pseudomonadati</taxon>
        <taxon>Pseudomonadota</taxon>
        <taxon>Gammaproteobacteria</taxon>
        <taxon>Alteromonadales</taxon>
        <taxon>Ferrimonadaceae</taxon>
        <taxon>Ferrimonas</taxon>
    </lineage>
</organism>